<sequence length="618" mass="66969">MSDALLPYYDRELNAIKRLAGEFAETHPKIAGRLRVSADGVDDPHVQRLLEGVAFLAARVHHRLDDEFPELTDALLGLLYPHYLAPVPSCLVAQLQCQADLQTPTYLAPGLAFDTEPVHGEPLRYRSTAPVTLWPITIEAVRLSGQPIVAPPNPAAAGAAAVLRITLACMVPEVTFTQLGVDSVRFFLRGPANQTLPLYELLGAHVVSVAYADSTVDPNPVIVPPRAVKPAGFAPEEALLPWSARGFSGFRLMTEYFAFPEKFLFLDFTAIDKKTLVSAGNKLEIFVYLDHPAPDLERMIGEQSLALGCTPLVNLFPQRCEPIPLTHTGVEYRVVPAARRPRAMEVWSVERVRETLADGTQRPWHPFYRLAATGADAGVPKGFYQVTRREAVPGVPGTDVFLAPHDPDFDPQGPANTVLSVDALCLNRDLPTDLPFGGGHPYLRLVAGVAAVAGITAMTPATGTLRLPLRDARFWRLVSHLSLGHLSVIGGADGAAALKEVLRLYDFRDTADTRAAINALTGITSDSGVARAPAPEHPRPGLTSGRVPPAFCRGVDIGLEMDPRAWQVSGLYLLASVLERFFALNATINSFTRTRVTLRGNSETVAAWPARSGTRELG</sequence>
<dbReference type="Proteomes" id="UP000239724">
    <property type="component" value="Unassembled WGS sequence"/>
</dbReference>
<dbReference type="PANTHER" id="PTHR35370">
    <property type="entry name" value="CYTOPLASMIC PROTEIN-RELATED-RELATED"/>
    <property type="match status" value="1"/>
</dbReference>
<evidence type="ECO:0000313" key="2">
    <source>
        <dbReference type="Proteomes" id="UP000239724"/>
    </source>
</evidence>
<dbReference type="PIRSF" id="PIRSF028304">
    <property type="entry name" value="UCP028304"/>
    <property type="match status" value="1"/>
</dbReference>
<protein>
    <submittedName>
        <fullName evidence="1">Type VI secretion system protein ImpG</fullName>
    </submittedName>
</protein>
<evidence type="ECO:0000313" key="1">
    <source>
        <dbReference type="EMBL" id="PPQ35471.1"/>
    </source>
</evidence>
<gene>
    <name evidence="1" type="ORF">CCS01_07260</name>
</gene>
<accession>A0A2S6NKH4</accession>
<dbReference type="RefSeq" id="WP_104518185.1">
    <property type="nucleotide sequence ID" value="NZ_NHRY01000072.1"/>
</dbReference>
<proteinExistence type="predicted"/>
<organism evidence="1 2">
    <name type="scientific">Rhodopila globiformis</name>
    <name type="common">Rhodopseudomonas globiformis</name>
    <dbReference type="NCBI Taxonomy" id="1071"/>
    <lineage>
        <taxon>Bacteria</taxon>
        <taxon>Pseudomonadati</taxon>
        <taxon>Pseudomonadota</taxon>
        <taxon>Alphaproteobacteria</taxon>
        <taxon>Acetobacterales</taxon>
        <taxon>Acetobacteraceae</taxon>
        <taxon>Rhodopila</taxon>
    </lineage>
</organism>
<dbReference type="NCBIfam" id="TIGR03359">
    <property type="entry name" value="VI_chp_6"/>
    <property type="match status" value="1"/>
</dbReference>
<dbReference type="InterPro" id="IPR010272">
    <property type="entry name" value="T6SS_TssF"/>
</dbReference>
<dbReference type="EMBL" id="NHRY01000072">
    <property type="protein sequence ID" value="PPQ35471.1"/>
    <property type="molecule type" value="Genomic_DNA"/>
</dbReference>
<dbReference type="Pfam" id="PF05947">
    <property type="entry name" value="T6SS_TssF"/>
    <property type="match status" value="1"/>
</dbReference>
<keyword evidence="2" id="KW-1185">Reference proteome</keyword>
<comment type="caution">
    <text evidence="1">The sequence shown here is derived from an EMBL/GenBank/DDBJ whole genome shotgun (WGS) entry which is preliminary data.</text>
</comment>
<dbReference type="AlphaFoldDB" id="A0A2S6NKH4"/>
<dbReference type="PANTHER" id="PTHR35370:SF1">
    <property type="entry name" value="TYPE VI SECRETION SYSTEM COMPONENT TSSF1"/>
    <property type="match status" value="1"/>
</dbReference>
<reference evidence="1 2" key="1">
    <citation type="journal article" date="2018" name="Arch. Microbiol.">
        <title>New insights into the metabolic potential of the phototrophic purple bacterium Rhodopila globiformis DSM 161(T) from its draft genome sequence and evidence for a vanadium-dependent nitrogenase.</title>
        <authorList>
            <person name="Imhoff J.F."/>
            <person name="Rahn T."/>
            <person name="Kunzel S."/>
            <person name="Neulinger S.C."/>
        </authorList>
    </citation>
    <scope>NUCLEOTIDE SEQUENCE [LARGE SCALE GENOMIC DNA]</scope>
    <source>
        <strain evidence="1 2">DSM 161</strain>
    </source>
</reference>
<dbReference type="OrthoDB" id="9763676at2"/>
<name>A0A2S6NKH4_RHOGL</name>